<evidence type="ECO:0000259" key="1">
    <source>
        <dbReference type="Pfam" id="PF00535"/>
    </source>
</evidence>
<dbReference type="SUPFAM" id="SSF53448">
    <property type="entry name" value="Nucleotide-diphospho-sugar transferases"/>
    <property type="match status" value="1"/>
</dbReference>
<dbReference type="Proteomes" id="UP000460412">
    <property type="component" value="Unassembled WGS sequence"/>
</dbReference>
<dbReference type="EMBL" id="WUQX01000001">
    <property type="protein sequence ID" value="MXP78116.1"/>
    <property type="molecule type" value="Genomic_DNA"/>
</dbReference>
<keyword evidence="3" id="KW-1185">Reference proteome</keyword>
<feature type="domain" description="Glycosyltransferase 2-like" evidence="1">
    <location>
        <begin position="4"/>
        <end position="138"/>
    </location>
</feature>
<dbReference type="GO" id="GO:0016740">
    <property type="term" value="F:transferase activity"/>
    <property type="evidence" value="ECO:0007669"/>
    <property type="project" value="UniProtKB-KW"/>
</dbReference>
<name>A0A7X3SL79_9FIRM</name>
<accession>A0A7X3SL79</accession>
<evidence type="ECO:0000313" key="2">
    <source>
        <dbReference type="EMBL" id="MXP78116.1"/>
    </source>
</evidence>
<proteinExistence type="predicted"/>
<keyword evidence="2" id="KW-0808">Transferase</keyword>
<sequence length="160" mass="18904">MKLCICMPTCNRSKCIARVLSTEIEMLKKLNIDIRIYDSSNEDDTKSLVLEYQNKGYENLFYEQIDYAVHPNRKAYQIFRDAELTEYDYIWLLHDHTVCMETAALSYILYALEKEYDFYLLNMQSNSYRITQIQNLDEFLVLGAWPLNSFGASIVKVKTF</sequence>
<dbReference type="RefSeq" id="WP_159754275.1">
    <property type="nucleotide sequence ID" value="NZ_WUQX01000001.1"/>
</dbReference>
<dbReference type="Pfam" id="PF00535">
    <property type="entry name" value="Glycos_transf_2"/>
    <property type="match status" value="1"/>
</dbReference>
<dbReference type="AlphaFoldDB" id="A0A7X3SL79"/>
<dbReference type="Gene3D" id="3.90.550.10">
    <property type="entry name" value="Spore Coat Polysaccharide Biosynthesis Protein SpsA, Chain A"/>
    <property type="match status" value="1"/>
</dbReference>
<dbReference type="InterPro" id="IPR001173">
    <property type="entry name" value="Glyco_trans_2-like"/>
</dbReference>
<organism evidence="2 3">
    <name type="scientific">Sporofaciens musculi</name>
    <dbReference type="NCBI Taxonomy" id="2681861"/>
    <lineage>
        <taxon>Bacteria</taxon>
        <taxon>Bacillati</taxon>
        <taxon>Bacillota</taxon>
        <taxon>Clostridia</taxon>
        <taxon>Lachnospirales</taxon>
        <taxon>Lachnospiraceae</taxon>
        <taxon>Sporofaciens</taxon>
    </lineage>
</organism>
<evidence type="ECO:0000313" key="3">
    <source>
        <dbReference type="Proteomes" id="UP000460412"/>
    </source>
</evidence>
<dbReference type="InterPro" id="IPR029044">
    <property type="entry name" value="Nucleotide-diphossugar_trans"/>
</dbReference>
<gene>
    <name evidence="2" type="ORF">GN277_22990</name>
</gene>
<comment type="caution">
    <text evidence="2">The sequence shown here is derived from an EMBL/GenBank/DDBJ whole genome shotgun (WGS) entry which is preliminary data.</text>
</comment>
<reference evidence="2 3" key="1">
    <citation type="submission" date="2019-12" db="EMBL/GenBank/DDBJ databases">
        <title>Sporaefaciens musculi gen. nov., sp. nov., a novel bacterium isolated from the caecum of an obese mouse.</title>
        <authorList>
            <person name="Rasmussen T.S."/>
            <person name="Streidl T."/>
            <person name="Hitch T.C.A."/>
            <person name="Wortmann E."/>
            <person name="Deptula P."/>
            <person name="Hansen M."/>
            <person name="Nielsen D.S."/>
            <person name="Clavel T."/>
            <person name="Vogensen F.K."/>
        </authorList>
    </citation>
    <scope>NUCLEOTIDE SEQUENCE [LARGE SCALE GENOMIC DNA]</scope>
    <source>
        <strain evidence="2 3">WCA-9-b2</strain>
    </source>
</reference>
<protein>
    <submittedName>
        <fullName evidence="2">Glycosyltransferase</fullName>
    </submittedName>
</protein>